<reference evidence="7 8" key="1">
    <citation type="journal article" date="2015" name="Stand. Genomic Sci.">
        <title>Genomic Encyclopedia of Bacterial and Archaeal Type Strains, Phase III: the genomes of soil and plant-associated and newly described type strains.</title>
        <authorList>
            <person name="Whitman W.B."/>
            <person name="Woyke T."/>
            <person name="Klenk H.P."/>
            <person name="Zhou Y."/>
            <person name="Lilburn T.G."/>
            <person name="Beck B.J."/>
            <person name="De Vos P."/>
            <person name="Vandamme P."/>
            <person name="Eisen J.A."/>
            <person name="Garrity G."/>
            <person name="Hugenholtz P."/>
            <person name="Kyrpides N.C."/>
        </authorList>
    </citation>
    <scope>NUCLEOTIDE SEQUENCE [LARGE SCALE GENOMIC DNA]</scope>
    <source>
        <strain evidence="7 8">CGMCC 1.10115</strain>
    </source>
</reference>
<keyword evidence="5 6" id="KW-0472">Membrane</keyword>
<feature type="transmembrane region" description="Helical" evidence="6">
    <location>
        <begin position="280"/>
        <end position="305"/>
    </location>
</feature>
<dbReference type="AlphaFoldDB" id="A0A562JP13"/>
<dbReference type="GO" id="GO:0055085">
    <property type="term" value="P:transmembrane transport"/>
    <property type="evidence" value="ECO:0007669"/>
    <property type="project" value="TreeGrafter"/>
</dbReference>
<evidence type="ECO:0000256" key="2">
    <source>
        <dbReference type="ARBA" id="ARBA00009773"/>
    </source>
</evidence>
<evidence type="ECO:0000256" key="5">
    <source>
        <dbReference type="ARBA" id="ARBA00023136"/>
    </source>
</evidence>
<dbReference type="NCBIfam" id="TIGR02872">
    <property type="entry name" value="spore_ytvI"/>
    <property type="match status" value="1"/>
</dbReference>
<dbReference type="PANTHER" id="PTHR21716:SF68">
    <property type="entry name" value="TRANSPORT PROTEIN YTVI-RELATED"/>
    <property type="match status" value="1"/>
</dbReference>
<name>A0A562JP13_9BACI</name>
<feature type="transmembrane region" description="Helical" evidence="6">
    <location>
        <begin position="317"/>
        <end position="334"/>
    </location>
</feature>
<accession>A0A562JP13</accession>
<feature type="transmembrane region" description="Helical" evidence="6">
    <location>
        <begin position="88"/>
        <end position="111"/>
    </location>
</feature>
<feature type="transmembrane region" description="Helical" evidence="6">
    <location>
        <begin position="354"/>
        <end position="376"/>
    </location>
</feature>
<proteinExistence type="inferred from homology"/>
<keyword evidence="8" id="KW-1185">Reference proteome</keyword>
<evidence type="ECO:0000256" key="4">
    <source>
        <dbReference type="ARBA" id="ARBA00022989"/>
    </source>
</evidence>
<dbReference type="InterPro" id="IPR014227">
    <property type="entry name" value="YtvI-like"/>
</dbReference>
<comment type="similarity">
    <text evidence="2">Belongs to the autoinducer-2 exporter (AI-2E) (TC 2.A.86) family.</text>
</comment>
<evidence type="ECO:0000313" key="7">
    <source>
        <dbReference type="EMBL" id="TWH84917.1"/>
    </source>
</evidence>
<sequence length="399" mass="44178">MMILINNLHKNGIIFRLILFEQGGYFLNPAYIYRTVRFFFVIGFVILSLYAFFYLSKVTYPFLIGLAIAFLINPFVNLLEAKWKMPRAIAVLIALILIFAIFAGLITLLVAEIVSGADYLARVVPTHLDTLIGFIEQFFAGQIIPLYNQLTSLFNNLGTGQQDTILTNIENVGKQIGSTLGDFIQAFFEKIPNILSWFPNAATVLIFSLLATFFISKDWHRLSGLFSRIIPSRAKNSGRTVFTDLQKALLGFIKAQATLVSITTVIILAGLLILRVDYAITIALVTGLVDIIPYLGTGLIFVPWIIYEAIGGEMSKAIGLGILYVIVLAQRQIMEPKILSSSIGLDPLATLIALFVGFKLIGFLGLIVGPVTLVLITTLHKAGVFRDIWMFIKGNENES</sequence>
<evidence type="ECO:0000313" key="8">
    <source>
        <dbReference type="Proteomes" id="UP000318667"/>
    </source>
</evidence>
<evidence type="ECO:0000256" key="1">
    <source>
        <dbReference type="ARBA" id="ARBA00004141"/>
    </source>
</evidence>
<feature type="transmembrane region" description="Helical" evidence="6">
    <location>
        <begin position="197"/>
        <end position="215"/>
    </location>
</feature>
<dbReference type="EMBL" id="VLKI01000010">
    <property type="protein sequence ID" value="TWH84917.1"/>
    <property type="molecule type" value="Genomic_DNA"/>
</dbReference>
<dbReference type="PANTHER" id="PTHR21716">
    <property type="entry name" value="TRANSMEMBRANE PROTEIN"/>
    <property type="match status" value="1"/>
</dbReference>
<gene>
    <name evidence="7" type="ORF">IQ19_03509</name>
</gene>
<feature type="transmembrane region" description="Helical" evidence="6">
    <location>
        <begin position="257"/>
        <end position="274"/>
    </location>
</feature>
<feature type="transmembrane region" description="Helical" evidence="6">
    <location>
        <begin position="59"/>
        <end position="76"/>
    </location>
</feature>
<evidence type="ECO:0000256" key="6">
    <source>
        <dbReference type="SAM" id="Phobius"/>
    </source>
</evidence>
<dbReference type="Proteomes" id="UP000318667">
    <property type="component" value="Unassembled WGS sequence"/>
</dbReference>
<dbReference type="InterPro" id="IPR002549">
    <property type="entry name" value="AI-2E-like"/>
</dbReference>
<organism evidence="7 8">
    <name type="scientific">Cytobacillus oceanisediminis</name>
    <dbReference type="NCBI Taxonomy" id="665099"/>
    <lineage>
        <taxon>Bacteria</taxon>
        <taxon>Bacillati</taxon>
        <taxon>Bacillota</taxon>
        <taxon>Bacilli</taxon>
        <taxon>Bacillales</taxon>
        <taxon>Bacillaceae</taxon>
        <taxon>Cytobacillus</taxon>
    </lineage>
</organism>
<keyword evidence="3 6" id="KW-0812">Transmembrane</keyword>
<comment type="caution">
    <text evidence="7">The sequence shown here is derived from an EMBL/GenBank/DDBJ whole genome shotgun (WGS) entry which is preliminary data.</text>
</comment>
<keyword evidence="4 6" id="KW-1133">Transmembrane helix</keyword>
<protein>
    <submittedName>
        <fullName evidence="7">Sporulation integral membrane protein YtvI</fullName>
    </submittedName>
</protein>
<comment type="subcellular location">
    <subcellularLocation>
        <location evidence="1">Membrane</location>
        <topology evidence="1">Multi-pass membrane protein</topology>
    </subcellularLocation>
</comment>
<dbReference type="GO" id="GO:0016020">
    <property type="term" value="C:membrane"/>
    <property type="evidence" value="ECO:0007669"/>
    <property type="project" value="UniProtKB-SubCell"/>
</dbReference>
<dbReference type="Pfam" id="PF01594">
    <property type="entry name" value="AI-2E_transport"/>
    <property type="match status" value="1"/>
</dbReference>
<feature type="transmembrane region" description="Helical" evidence="6">
    <location>
        <begin position="35"/>
        <end position="53"/>
    </location>
</feature>
<evidence type="ECO:0000256" key="3">
    <source>
        <dbReference type="ARBA" id="ARBA00022692"/>
    </source>
</evidence>